<dbReference type="RefSeq" id="WP_376811333.1">
    <property type="nucleotide sequence ID" value="NZ_JBHSDY010000001.1"/>
</dbReference>
<dbReference type="InterPro" id="IPR035069">
    <property type="entry name" value="TTHA1013/TTHA0281-like"/>
</dbReference>
<evidence type="ECO:0000313" key="2">
    <source>
        <dbReference type="Proteomes" id="UP001595756"/>
    </source>
</evidence>
<organism evidence="1 2">
    <name type="scientific">Castellaniella hirudinis</name>
    <dbReference type="NCBI Taxonomy" id="1144617"/>
    <lineage>
        <taxon>Bacteria</taxon>
        <taxon>Pseudomonadati</taxon>
        <taxon>Pseudomonadota</taxon>
        <taxon>Betaproteobacteria</taxon>
        <taxon>Burkholderiales</taxon>
        <taxon>Alcaligenaceae</taxon>
        <taxon>Castellaniella</taxon>
    </lineage>
</organism>
<sequence length="111" mass="12417">MNNVLEYKGYLGSVEFSAEDQCLCGKVEFINDLILFDGASVEAVQQSFRDAVDRYLESCAERDVQPDQPFKGSFNVRVGGALHRQAAQEARRRGVALNELVIQALRKELHA</sequence>
<evidence type="ECO:0000313" key="1">
    <source>
        <dbReference type="EMBL" id="MFC4296754.1"/>
    </source>
</evidence>
<accession>A0ABV8RTU9</accession>
<proteinExistence type="predicted"/>
<keyword evidence="2" id="KW-1185">Reference proteome</keyword>
<dbReference type="Pfam" id="PF05534">
    <property type="entry name" value="HicB"/>
    <property type="match status" value="1"/>
</dbReference>
<name>A0ABV8RTU9_9BURK</name>
<dbReference type="EMBL" id="JBHSDY010000001">
    <property type="protein sequence ID" value="MFC4296754.1"/>
    <property type="molecule type" value="Genomic_DNA"/>
</dbReference>
<dbReference type="InterPro" id="IPR008651">
    <property type="entry name" value="Uncharacterised_HicB"/>
</dbReference>
<dbReference type="SUPFAM" id="SSF143100">
    <property type="entry name" value="TTHA1013/TTHA0281-like"/>
    <property type="match status" value="1"/>
</dbReference>
<dbReference type="Proteomes" id="UP001595756">
    <property type="component" value="Unassembled WGS sequence"/>
</dbReference>
<gene>
    <name evidence="1" type="ORF">ACFO0J_01710</name>
</gene>
<protein>
    <submittedName>
        <fullName evidence="1">Type II toxin-antitoxin system HicB family antitoxin</fullName>
    </submittedName>
</protein>
<dbReference type="InterPro" id="IPR010985">
    <property type="entry name" value="Ribbon_hlx_hlx"/>
</dbReference>
<reference evidence="2" key="1">
    <citation type="journal article" date="2019" name="Int. J. Syst. Evol. Microbiol.">
        <title>The Global Catalogue of Microorganisms (GCM) 10K type strain sequencing project: providing services to taxonomists for standard genome sequencing and annotation.</title>
        <authorList>
            <consortium name="The Broad Institute Genomics Platform"/>
            <consortium name="The Broad Institute Genome Sequencing Center for Infectious Disease"/>
            <person name="Wu L."/>
            <person name="Ma J."/>
        </authorList>
    </citation>
    <scope>NUCLEOTIDE SEQUENCE [LARGE SCALE GENOMIC DNA]</scope>
    <source>
        <strain evidence="2">CGMCC 1.19029</strain>
    </source>
</reference>
<dbReference type="SUPFAM" id="SSF47598">
    <property type="entry name" value="Ribbon-helix-helix"/>
    <property type="match status" value="1"/>
</dbReference>
<comment type="caution">
    <text evidence="1">The sequence shown here is derived from an EMBL/GenBank/DDBJ whole genome shotgun (WGS) entry which is preliminary data.</text>
</comment>